<feature type="compositionally biased region" description="Gly residues" evidence="2">
    <location>
        <begin position="212"/>
        <end position="222"/>
    </location>
</feature>
<dbReference type="KEGG" id="drt:Dret_1962"/>
<reference evidence="4" key="1">
    <citation type="submission" date="2009-09" db="EMBL/GenBank/DDBJ databases">
        <title>The complete chromosome of Desulfohalobium retbaense DSM 5692.</title>
        <authorList>
            <consortium name="US DOE Joint Genome Institute (JGI-PGF)"/>
            <person name="Lucas S."/>
            <person name="Copeland A."/>
            <person name="Lapidus A."/>
            <person name="Glavina del Rio T."/>
            <person name="Dalin E."/>
            <person name="Tice H."/>
            <person name="Bruce D."/>
            <person name="Goodwin L."/>
            <person name="Pitluck S."/>
            <person name="Kyrpides N."/>
            <person name="Mavromatis K."/>
            <person name="Ivanova N."/>
            <person name="Mikhailova N."/>
            <person name="Munk A.C."/>
            <person name="Brettin T."/>
            <person name="Detter J.C."/>
            <person name="Han C."/>
            <person name="Tapia R."/>
            <person name="Larimer F."/>
            <person name="Land M."/>
            <person name="Hauser L."/>
            <person name="Markowitz V."/>
            <person name="Cheng J.-F."/>
            <person name="Hugenholtz P."/>
            <person name="Woyke T."/>
            <person name="Wu D."/>
            <person name="Spring S."/>
            <person name="Klenk H.-P."/>
            <person name="Eisen J.A."/>
        </authorList>
    </citation>
    <scope>NUCLEOTIDE SEQUENCE [LARGE SCALE GENOMIC DNA]</scope>
    <source>
        <strain evidence="4">DSM 5692</strain>
    </source>
</reference>
<accession>C8X4M3</accession>
<dbReference type="OrthoDB" id="5456515at2"/>
<dbReference type="Proteomes" id="UP000001052">
    <property type="component" value="Chromosome"/>
</dbReference>
<feature type="coiled-coil region" evidence="1">
    <location>
        <begin position="98"/>
        <end position="175"/>
    </location>
</feature>
<feature type="compositionally biased region" description="Low complexity" evidence="2">
    <location>
        <begin position="184"/>
        <end position="211"/>
    </location>
</feature>
<reference evidence="3 4" key="2">
    <citation type="journal article" date="2010" name="Stand. Genomic Sci.">
        <title>Complete genome sequence of Desulfohalobium retbaense type strain (HR(100)).</title>
        <authorList>
            <person name="Spring S."/>
            <person name="Nolan M."/>
            <person name="Lapidus A."/>
            <person name="Glavina Del Rio T."/>
            <person name="Copeland A."/>
            <person name="Tice H."/>
            <person name="Cheng J.F."/>
            <person name="Lucas S."/>
            <person name="Land M."/>
            <person name="Chen F."/>
            <person name="Bruce D."/>
            <person name="Goodwin L."/>
            <person name="Pitluck S."/>
            <person name="Ivanova N."/>
            <person name="Mavromatis K."/>
            <person name="Mikhailova N."/>
            <person name="Pati A."/>
            <person name="Chen A."/>
            <person name="Palaniappan K."/>
            <person name="Hauser L."/>
            <person name="Chang Y.J."/>
            <person name="Jeffries C.D."/>
            <person name="Munk C."/>
            <person name="Kiss H."/>
            <person name="Chain P."/>
            <person name="Han C."/>
            <person name="Brettin T."/>
            <person name="Detter J.C."/>
            <person name="Schuler E."/>
            <person name="Goker M."/>
            <person name="Rohde M."/>
            <person name="Bristow J."/>
            <person name="Eisen J.A."/>
            <person name="Markowitz V."/>
            <person name="Hugenholtz P."/>
            <person name="Kyrpides N.C."/>
            <person name="Klenk H.P."/>
        </authorList>
    </citation>
    <scope>NUCLEOTIDE SEQUENCE [LARGE SCALE GENOMIC DNA]</scope>
    <source>
        <strain evidence="3 4">DSM 5692</strain>
    </source>
</reference>
<evidence type="ECO:0000313" key="3">
    <source>
        <dbReference type="EMBL" id="ACV69246.1"/>
    </source>
</evidence>
<keyword evidence="4" id="KW-1185">Reference proteome</keyword>
<dbReference type="EMBL" id="CP001734">
    <property type="protein sequence ID" value="ACV69246.1"/>
    <property type="molecule type" value="Genomic_DNA"/>
</dbReference>
<proteinExistence type="predicted"/>
<sequence>MAEARKVFPMQTFVSYMRGKPGKYNKDVLELLSFMTQQEVTPETAPLASGLTKAWIYEQHPDLTRLKKQDIAEYGENVSVMPLPAEAMEEVKVVFDKVAGYKQTIADQETHIKDLEALKEGNGKKIAALESKVSDYEKQMKNEGEKQIMASAKKVEDYLGKVDDLLAKIEEVKKHGVVSVSGDATAGDAAAAGGDTASSGSGEPEADFGFGSSSGGGDEFGF</sequence>
<gene>
    <name evidence="3" type="ordered locus">Dret_1962</name>
</gene>
<dbReference type="HOGENOM" id="CLU_1223127_0_0_7"/>
<organism evidence="3 4">
    <name type="scientific">Desulfohalobium retbaense (strain ATCC 49708 / DSM 5692 / JCM 16813 / HR100)</name>
    <dbReference type="NCBI Taxonomy" id="485915"/>
    <lineage>
        <taxon>Bacteria</taxon>
        <taxon>Pseudomonadati</taxon>
        <taxon>Thermodesulfobacteriota</taxon>
        <taxon>Desulfovibrionia</taxon>
        <taxon>Desulfovibrionales</taxon>
        <taxon>Desulfohalobiaceae</taxon>
        <taxon>Desulfohalobium</taxon>
    </lineage>
</organism>
<dbReference type="eggNOG" id="ENOG5032DER">
    <property type="taxonomic scope" value="Bacteria"/>
</dbReference>
<evidence type="ECO:0000256" key="1">
    <source>
        <dbReference type="SAM" id="Coils"/>
    </source>
</evidence>
<evidence type="ECO:0000256" key="2">
    <source>
        <dbReference type="SAM" id="MobiDB-lite"/>
    </source>
</evidence>
<dbReference type="AlphaFoldDB" id="C8X4M3"/>
<keyword evidence="1" id="KW-0175">Coiled coil</keyword>
<protein>
    <submittedName>
        <fullName evidence="3">Uncharacterized protein</fullName>
    </submittedName>
</protein>
<feature type="region of interest" description="Disordered" evidence="2">
    <location>
        <begin position="184"/>
        <end position="222"/>
    </location>
</feature>
<dbReference type="RefSeq" id="WP_015752389.1">
    <property type="nucleotide sequence ID" value="NC_013223.1"/>
</dbReference>
<dbReference type="STRING" id="485915.Dret_1962"/>
<name>C8X4M3_DESRD</name>
<evidence type="ECO:0000313" key="4">
    <source>
        <dbReference type="Proteomes" id="UP000001052"/>
    </source>
</evidence>